<dbReference type="Gene3D" id="3.90.930.1">
    <property type="match status" value="2"/>
</dbReference>
<name>A0A0M5MA82_9FUSO</name>
<dbReference type="InterPro" id="IPR011652">
    <property type="entry name" value="MORN_2"/>
</dbReference>
<proteinExistence type="predicted"/>
<sequence>MRKIFIILILMLSIFSIANAHPFKTEKELYDYYAEIDKKINEELKNSPEKILKDRKNSLKPLSMDVFGADKVLGDNSYLFGFDKNGKIMSVMKRAVLDGPSMIARIYYPNRNLKEVYLDDDDFVTGIVRTYYESGKKHEEIPYYKGKKEGLRKIYFENGNLSNEVHYFDDLREGKTTDYYSDGKVFRLKHYKDNIGNGKFTEYYRNEKIKVKGNYKGGLRDGEFKFYSENNKYLGSVFYKNKEIIKNTLNKEDMEDLSASFEFADMDLFLRSVTRDIVGATTDVYPNGKPKIYMPYSVNGELHGDYIEFYEDGNISYKITYENGIRQGKSITYLENGKIIGETNYIDGKKEGKSLETLKGMIQKKANYKNNKIDGDMFLYYPSGKLLQKRSFINGKAEGELIEYYENGVIKEKAYFINDKQEKEHLFYDEKGNLIKTDIYKNGIKQ</sequence>
<keyword evidence="1" id="KW-0732">Signal</keyword>
<feature type="chain" id="PRO_5005805831" evidence="1">
    <location>
        <begin position="21"/>
        <end position="446"/>
    </location>
</feature>
<dbReference type="Proteomes" id="UP000063147">
    <property type="component" value="Chromosome"/>
</dbReference>
<feature type="signal peptide" evidence="1">
    <location>
        <begin position="1"/>
        <end position="20"/>
    </location>
</feature>
<evidence type="ECO:0000256" key="1">
    <source>
        <dbReference type="SAM" id="SignalP"/>
    </source>
</evidence>
<dbReference type="RefSeq" id="WP_060675725.1">
    <property type="nucleotide sequence ID" value="NZ_CP012713.1"/>
</dbReference>
<organism evidence="2 3">
    <name type="scientific">Fusobacterium animalis</name>
    <dbReference type="NCBI Taxonomy" id="76859"/>
    <lineage>
        <taxon>Bacteria</taxon>
        <taxon>Fusobacteriati</taxon>
        <taxon>Fusobacteriota</taxon>
        <taxon>Fusobacteriia</taxon>
        <taxon>Fusobacteriales</taxon>
        <taxon>Fusobacteriaceae</taxon>
        <taxon>Fusobacterium</taxon>
    </lineage>
</organism>
<dbReference type="PATRIC" id="fig|76859.3.peg.423"/>
<protein>
    <submittedName>
        <fullName evidence="2">Phophatidylinositol-4-phosphate 5-kinase</fullName>
    </submittedName>
</protein>
<dbReference type="AlphaFoldDB" id="A0A0M5MA82"/>
<dbReference type="OrthoDB" id="84155at2"/>
<evidence type="ECO:0000313" key="3">
    <source>
        <dbReference type="Proteomes" id="UP000063147"/>
    </source>
</evidence>
<dbReference type="EMBL" id="CP012713">
    <property type="protein sequence ID" value="ALF17044.1"/>
    <property type="molecule type" value="Genomic_DNA"/>
</dbReference>
<dbReference type="PANTHER" id="PTHR33706:SF1">
    <property type="entry name" value="TPR REPEAT PROTEIN"/>
    <property type="match status" value="1"/>
</dbReference>
<dbReference type="GO" id="GO:0016301">
    <property type="term" value="F:kinase activity"/>
    <property type="evidence" value="ECO:0007669"/>
    <property type="project" value="UniProtKB-KW"/>
</dbReference>
<evidence type="ECO:0000313" key="2">
    <source>
        <dbReference type="EMBL" id="ALF17044.1"/>
    </source>
</evidence>
<reference evidence="3" key="1">
    <citation type="submission" date="2015-09" db="EMBL/GenBank/DDBJ databases">
        <authorList>
            <person name="Kook J.-K."/>
            <person name="Park S.-N."/>
            <person name="Lim Y.K."/>
            <person name="Jo E."/>
        </authorList>
    </citation>
    <scope>NUCLEOTIDE SEQUENCE [LARGE SCALE GENOMIC DNA]</scope>
    <source>
        <strain evidence="3">KCOM 1279</strain>
    </source>
</reference>
<keyword evidence="2" id="KW-0418">Kinase</keyword>
<gene>
    <name evidence="2" type="ORF">RN98_02170</name>
</gene>
<dbReference type="SUPFAM" id="SSF82185">
    <property type="entry name" value="Histone H3 K4-specific methyltransferase SET7/9 N-terminal domain"/>
    <property type="match status" value="3"/>
</dbReference>
<dbReference type="PANTHER" id="PTHR33706">
    <property type="entry name" value="MORN VARIANT REPEAT PROTEIN"/>
    <property type="match status" value="1"/>
</dbReference>
<dbReference type="Gene3D" id="2.20.110.10">
    <property type="entry name" value="Histone H3 K4-specific methyltransferase SET7/9 N-terminal domain"/>
    <property type="match status" value="2"/>
</dbReference>
<accession>A0A0M5MA82</accession>
<dbReference type="Pfam" id="PF07661">
    <property type="entry name" value="MORN_2"/>
    <property type="match status" value="9"/>
</dbReference>
<keyword evidence="2" id="KW-0808">Transferase</keyword>